<keyword evidence="3" id="KW-1185">Reference proteome</keyword>
<accession>A0A455XDA0</accession>
<proteinExistence type="predicted"/>
<protein>
    <submittedName>
        <fullName evidence="2">Phage protein</fullName>
    </submittedName>
</protein>
<name>A0A455XDA0_9CAUD</name>
<organism evidence="2 3">
    <name type="scientific">Escherichia phage L27</name>
    <dbReference type="NCBI Taxonomy" id="2562890"/>
    <lineage>
        <taxon>Viruses</taxon>
        <taxon>Duplodnaviria</taxon>
        <taxon>Heunggongvirae</taxon>
        <taxon>Uroviricota</taxon>
        <taxon>Caudoviricetes</taxon>
        <taxon>Andersonviridae</taxon>
        <taxon>Ounavirinae</taxon>
        <taxon>Felixounavirus</taxon>
        <taxon>Felixounavirus L27</taxon>
    </lineage>
</organism>
<evidence type="ECO:0000313" key="2">
    <source>
        <dbReference type="EMBL" id="BBJ27067.1"/>
    </source>
</evidence>
<evidence type="ECO:0000259" key="1">
    <source>
        <dbReference type="Pfam" id="PF23854"/>
    </source>
</evidence>
<reference evidence="2 3" key="1">
    <citation type="submission" date="2019-03" db="EMBL/GenBank/DDBJ databases">
        <title>Complete Genome Sequence of the Escherichia Bacteriophage L27.</title>
        <authorList>
            <person name="Fujiki J."/>
            <person name="Munby M."/>
            <person name="Usui M."/>
            <person name="Tamura Y."/>
            <person name="Sasaki M."/>
            <person name="Sawa H."/>
            <person name="Iwano H."/>
        </authorList>
    </citation>
    <scope>NUCLEOTIDE SEQUENCE [LARGE SCALE GENOMIC DNA]</scope>
</reference>
<evidence type="ECO:0000313" key="3">
    <source>
        <dbReference type="Proteomes" id="UP000308570"/>
    </source>
</evidence>
<feature type="domain" description="DUF7217" evidence="1">
    <location>
        <begin position="80"/>
        <end position="315"/>
    </location>
</feature>
<sequence length="316" mass="34102">MPLPLLRVLTRVLKCGLIINGNDPCCEHGLYGFKSRRSPQFIVQVAYMVKRVSEKHEKRVQIPLDYQFQRCLMKEMTEQGKEIFNLLKTGKGFSNPLITGAAVLGGTVAASTSLVNSISSVTDPTMKDKLVAAGLTTVLLNSFTTSLTSTTATTKTLTDYGQKSIDEFSSRMQVAKGYSNVMGAAGEQVGCTPFSGIMGVATEYGQKAIDTINSTLDSVNDVLSDLQDAIDKGLDTVSDLANQAVSKINEGISKITAYADEVVQMIEEEAALIAEYLKTNINGFLAGILPDWFDDACKTGVIDTIATPEMKNALQK</sequence>
<dbReference type="Proteomes" id="UP000308570">
    <property type="component" value="Segment"/>
</dbReference>
<dbReference type="Pfam" id="PF23854">
    <property type="entry name" value="DUF7217"/>
    <property type="match status" value="1"/>
</dbReference>
<dbReference type="InterPro" id="IPR055641">
    <property type="entry name" value="DUF7217"/>
</dbReference>
<dbReference type="EMBL" id="LC473039">
    <property type="protein sequence ID" value="BBJ27067.1"/>
    <property type="molecule type" value="Genomic_DNA"/>
</dbReference>